<dbReference type="WormBase" id="F56A4.10b">
    <property type="protein sequence ID" value="CE51051"/>
    <property type="gene ID" value="WBGene00018918"/>
</dbReference>
<dbReference type="EMBL" id="BX284605">
    <property type="protein sequence ID" value="CUR30067.1"/>
    <property type="molecule type" value="Genomic_DNA"/>
</dbReference>
<evidence type="ECO:0000313" key="6">
    <source>
        <dbReference type="WormBase" id="Y19D10A.8b"/>
    </source>
</evidence>
<dbReference type="CTD" id="186353"/>
<dbReference type="eggNOG" id="KOG2532">
    <property type="taxonomic scope" value="Eukaryota"/>
</dbReference>
<dbReference type="EMBL" id="BX284605">
    <property type="protein sequence ID" value="CUR30039.1"/>
    <property type="molecule type" value="Genomic_DNA"/>
</dbReference>
<evidence type="ECO:0000313" key="2">
    <source>
        <dbReference type="EMBL" id="CUR30039.1"/>
    </source>
</evidence>
<keyword evidence="1" id="KW-0812">Transmembrane</keyword>
<dbReference type="RefSeq" id="NP_001303768.1">
    <property type="nucleotide sequence ID" value="NM_001316839.1"/>
</dbReference>
<protein>
    <submittedName>
        <fullName evidence="2">MFS domain-containing protein</fullName>
    </submittedName>
</protein>
<dbReference type="PANTHER" id="PTHR45757:SF21">
    <property type="entry name" value="MAJOR FACILITATOR SUPERFAMILY (MFS) PROFILE DOMAIN-CONTAINING PROTEIN"/>
    <property type="match status" value="1"/>
</dbReference>
<proteinExistence type="predicted"/>
<reference evidence="2 4" key="1">
    <citation type="journal article" date="1998" name="Science">
        <title>Genome sequence of the nematode C. elegans: a platform for investigating biology.</title>
        <authorList>
            <consortium name="The C. elegans sequencing consortium"/>
            <person name="Sulson J.E."/>
            <person name="Waterston R."/>
        </authorList>
    </citation>
    <scope>NUCLEOTIDE SEQUENCE [LARGE SCALE GENOMIC DNA]</scope>
    <source>
        <strain evidence="2 4">Bristol N2</strain>
    </source>
</reference>
<evidence type="ECO:0000256" key="1">
    <source>
        <dbReference type="SAM" id="Phobius"/>
    </source>
</evidence>
<evidence type="ECO:0000313" key="5">
    <source>
        <dbReference type="WormBase" id="F56A4.10b"/>
    </source>
</evidence>
<organism evidence="2 4">
    <name type="scientific">Caenorhabditis elegans</name>
    <dbReference type="NCBI Taxonomy" id="6239"/>
    <lineage>
        <taxon>Eukaryota</taxon>
        <taxon>Metazoa</taxon>
        <taxon>Ecdysozoa</taxon>
        <taxon>Nematoda</taxon>
        <taxon>Chromadorea</taxon>
        <taxon>Rhabditida</taxon>
        <taxon>Rhabditina</taxon>
        <taxon>Rhabditomorpha</taxon>
        <taxon>Rhabditoidea</taxon>
        <taxon>Rhabditidae</taxon>
        <taxon>Peloderinae</taxon>
        <taxon>Caenorhabditis</taxon>
    </lineage>
</organism>
<dbReference type="AGR" id="WB:WBGene00021223"/>
<dbReference type="SMR" id="A0A0M7RE00"/>
<keyword evidence="4" id="KW-1185">Reference proteome</keyword>
<dbReference type="CTD" id="189486"/>
<dbReference type="RefSeq" id="NP_001303740.1">
    <property type="nucleotide sequence ID" value="NM_001316811.1"/>
</dbReference>
<dbReference type="GeneID" id="189486"/>
<accession>A0A0M7RE00</accession>
<dbReference type="Proteomes" id="UP000001940">
    <property type="component" value="Chromosome V"/>
</dbReference>
<dbReference type="AGR" id="WB:WBGene00018918"/>
<keyword evidence="1" id="KW-0472">Membrane</keyword>
<dbReference type="AlphaFoldDB" id="A0A0M7RE00"/>
<reference evidence="2" key="3">
    <citation type="submission" date="2024-10" db="EMBL/GenBank/DDBJ databases">
        <authorList>
            <consortium name="WormBase Consortium"/>
            <person name="WormBase"/>
        </authorList>
    </citation>
    <scope>NUCLEOTIDE SEQUENCE</scope>
    <source>
        <strain evidence="2">Bristol N2</strain>
    </source>
</reference>
<gene>
    <name evidence="2" type="ORF">CELE_F56A4.10</name>
    <name evidence="3" type="ORF">CELE_Y19D10A.8</name>
    <name evidence="2 5" type="ORF">F56A4.10</name>
    <name evidence="3 6" type="ORF">Y19D10A.8</name>
</gene>
<sequence>MSFTAYASQFLSPTLVSIICPNYTNEQWKTFFLVISGLIVACNAGFPFLARSDAAGYTKKQEPTVKC</sequence>
<dbReference type="WormBase" id="Y19D10A.8b">
    <property type="protein sequence ID" value="CE51051"/>
    <property type="gene ID" value="WBGene00021223"/>
</dbReference>
<keyword evidence="1" id="KW-1133">Transmembrane helix</keyword>
<evidence type="ECO:0000313" key="3">
    <source>
        <dbReference type="EMBL" id="CUR30067.1"/>
    </source>
</evidence>
<evidence type="ECO:0000313" key="4">
    <source>
        <dbReference type="Proteomes" id="UP000001940"/>
    </source>
</evidence>
<dbReference type="OrthoDB" id="2985014at2759"/>
<dbReference type="Bgee" id="WBGene00018918">
    <property type="expression patterns" value="Expressed in adult organism and 1 other cell type or tissue"/>
</dbReference>
<name>A0A0M7RE00_CAEEL</name>
<reference evidence="2" key="2">
    <citation type="submission" date="2003-03" db="EMBL/GenBank/DDBJ databases">
        <authorList>
            <person name="Sulson J.E."/>
            <person name="Waterston R."/>
        </authorList>
    </citation>
    <scope>NUCLEOTIDE SEQUENCE</scope>
    <source>
        <strain evidence="2">Bristol N2</strain>
    </source>
</reference>
<feature type="transmembrane region" description="Helical" evidence="1">
    <location>
        <begin position="31"/>
        <end position="50"/>
    </location>
</feature>
<dbReference type="GeneID" id="186353"/>
<dbReference type="PANTHER" id="PTHR45757">
    <property type="entry name" value="PROTEIN CBG23364-RELATED"/>
    <property type="match status" value="1"/>
</dbReference>